<dbReference type="InParanoid" id="A0A163ESH7"/>
<sequence length="113" mass="13128">MTKRMMEKWREEGLITSEHLAEMQQDADSIIIPLGITLLHNKIGRGFPFMKADKWKFWCLVYSPVLLAGRLPSEDLCDWMEFVHACKYLARPSITVEDLSHAHDFLKSFGQKC</sequence>
<reference evidence="2" key="1">
    <citation type="submission" date="2015-06" db="EMBL/GenBank/DDBJ databases">
        <title>Expansion of signal transduction pathways in fungi by whole-genome duplication.</title>
        <authorList>
            <consortium name="DOE Joint Genome Institute"/>
            <person name="Corrochano L.M."/>
            <person name="Kuo A."/>
            <person name="Marcet-Houben M."/>
            <person name="Polaino S."/>
            <person name="Salamov A."/>
            <person name="Villalobos J.M."/>
            <person name="Alvarez M.I."/>
            <person name="Avalos J."/>
            <person name="Benito E.P."/>
            <person name="Benoit I."/>
            <person name="Burger G."/>
            <person name="Camino L.P."/>
            <person name="Canovas D."/>
            <person name="Cerda-Olmedo E."/>
            <person name="Cheng J.-F."/>
            <person name="Dominguez A."/>
            <person name="Elias M."/>
            <person name="Eslava A.P."/>
            <person name="Glaser F."/>
            <person name="Grimwood J."/>
            <person name="Gutierrez G."/>
            <person name="Heitman J."/>
            <person name="Henrissat B."/>
            <person name="Iturriaga E.A."/>
            <person name="Lang B.F."/>
            <person name="Lavin J.L."/>
            <person name="Lee S."/>
            <person name="Li W."/>
            <person name="Lindquist E."/>
            <person name="Lopez-Garcia S."/>
            <person name="Luque E.M."/>
            <person name="Marcos A.T."/>
            <person name="Martin J."/>
            <person name="McCluskey K."/>
            <person name="Medina H.R."/>
            <person name="Miralles-Duran A."/>
            <person name="Miyazaki A."/>
            <person name="Munoz-Torres E."/>
            <person name="Oguiza J.A."/>
            <person name="Ohm R."/>
            <person name="Olmedo M."/>
            <person name="Orejas M."/>
            <person name="Ortiz-Castellanos L."/>
            <person name="Pisabarro A.G."/>
            <person name="Rodriguez-Romero J."/>
            <person name="Ruiz-Herrera J."/>
            <person name="Ruiz-Vazquez R."/>
            <person name="Sanz C."/>
            <person name="Schackwitz W."/>
            <person name="Schmutz J."/>
            <person name="Shahriari M."/>
            <person name="Shelest E."/>
            <person name="Silva-Franco F."/>
            <person name="Soanes D."/>
            <person name="Syed K."/>
            <person name="Tagua V.G."/>
            <person name="Talbot N.J."/>
            <person name="Thon M."/>
            <person name="De vries R.P."/>
            <person name="Wiebenga A."/>
            <person name="Yadav J.S."/>
            <person name="Braun E.L."/>
            <person name="Baker S."/>
            <person name="Garre V."/>
            <person name="Horwitz B."/>
            <person name="Torres-Martinez S."/>
            <person name="Idnurm A."/>
            <person name="Herrera-Estrella A."/>
            <person name="Gabaldon T."/>
            <person name="Grigoriev I.V."/>
        </authorList>
    </citation>
    <scope>NUCLEOTIDE SEQUENCE [LARGE SCALE GENOMIC DNA]</scope>
    <source>
        <strain evidence="2">NRRL 1555(-)</strain>
    </source>
</reference>
<dbReference type="GeneID" id="28990992"/>
<protein>
    <submittedName>
        <fullName evidence="1">Uncharacterized protein</fullName>
    </submittedName>
</protein>
<dbReference type="VEuPathDB" id="FungiDB:PHYBLDRAFT_138828"/>
<organism evidence="1 2">
    <name type="scientific">Phycomyces blakesleeanus (strain ATCC 8743b / DSM 1359 / FGSC 10004 / NBRC 33097 / NRRL 1555)</name>
    <dbReference type="NCBI Taxonomy" id="763407"/>
    <lineage>
        <taxon>Eukaryota</taxon>
        <taxon>Fungi</taxon>
        <taxon>Fungi incertae sedis</taxon>
        <taxon>Mucoromycota</taxon>
        <taxon>Mucoromycotina</taxon>
        <taxon>Mucoromycetes</taxon>
        <taxon>Mucorales</taxon>
        <taxon>Phycomycetaceae</taxon>
        <taxon>Phycomyces</taxon>
    </lineage>
</organism>
<dbReference type="Proteomes" id="UP000077315">
    <property type="component" value="Unassembled WGS sequence"/>
</dbReference>
<evidence type="ECO:0000313" key="2">
    <source>
        <dbReference type="Proteomes" id="UP000077315"/>
    </source>
</evidence>
<evidence type="ECO:0000313" key="1">
    <source>
        <dbReference type="EMBL" id="OAD81280.1"/>
    </source>
</evidence>
<name>A0A163ESH7_PHYB8</name>
<keyword evidence="2" id="KW-1185">Reference proteome</keyword>
<dbReference type="PANTHER" id="PTHR46579:SF2">
    <property type="entry name" value="C2H2-TYPE DOMAIN-CONTAINING PROTEIN"/>
    <property type="match status" value="1"/>
</dbReference>
<accession>A0A163ESH7</accession>
<gene>
    <name evidence="1" type="ORF">PHYBLDRAFT_138828</name>
</gene>
<proteinExistence type="predicted"/>
<dbReference type="EMBL" id="KV440971">
    <property type="protein sequence ID" value="OAD81280.1"/>
    <property type="molecule type" value="Genomic_DNA"/>
</dbReference>
<dbReference type="PANTHER" id="PTHR46579">
    <property type="entry name" value="F5/8 TYPE C DOMAIN-CONTAINING PROTEIN-RELATED"/>
    <property type="match status" value="1"/>
</dbReference>
<dbReference type="RefSeq" id="XP_018299320.1">
    <property type="nucleotide sequence ID" value="XM_018430086.1"/>
</dbReference>
<dbReference type="AlphaFoldDB" id="A0A163ESH7"/>
<dbReference type="OrthoDB" id="10451631at2759"/>